<dbReference type="RefSeq" id="WP_228055804.1">
    <property type="nucleotide sequence ID" value="NZ_JADEWZ010000033.1"/>
</dbReference>
<organism evidence="1 2">
    <name type="scientific">Lusitaniella coriacea LEGE 07157</name>
    <dbReference type="NCBI Taxonomy" id="945747"/>
    <lineage>
        <taxon>Bacteria</taxon>
        <taxon>Bacillati</taxon>
        <taxon>Cyanobacteriota</taxon>
        <taxon>Cyanophyceae</taxon>
        <taxon>Spirulinales</taxon>
        <taxon>Lusitaniellaceae</taxon>
        <taxon>Lusitaniella</taxon>
    </lineage>
</organism>
<dbReference type="Proteomes" id="UP000654482">
    <property type="component" value="Unassembled WGS sequence"/>
</dbReference>
<evidence type="ECO:0000313" key="1">
    <source>
        <dbReference type="EMBL" id="MBE9117934.1"/>
    </source>
</evidence>
<accession>A0A8J7J5C6</accession>
<sequence length="297" mass="35572">MVSPMGIDWFRVRIKPDVDRKLLDRLVKQQAVSFQSMRGKWTTSQSDDKLTLKLLEALHQDSYSNALSALSDLLIFPEWDDELNCPKDIPDLQSRWRVYPITYNEIFPPLWQMSAHRTILPGELNAQLETWKTWIAQVLQGEHEDYLRELHLYHTLCKMQEHWTCLRDYAIASLERTGNWTKKPQFIEVRDRILPLPSPNIEQISMYLCLDPARRKPGKREGFDAMYKSVFDELKMLIEVTRAWDSNVRGSWRLRYYEKCYLLTFEEFKNLARDEWLEEFFQWVERCVELGFGLYLY</sequence>
<proteinExistence type="predicted"/>
<comment type="caution">
    <text evidence="1">The sequence shown here is derived from an EMBL/GenBank/DDBJ whole genome shotgun (WGS) entry which is preliminary data.</text>
</comment>
<evidence type="ECO:0000313" key="2">
    <source>
        <dbReference type="Proteomes" id="UP000654482"/>
    </source>
</evidence>
<protein>
    <submittedName>
        <fullName evidence="1">Uncharacterized protein</fullName>
    </submittedName>
</protein>
<reference evidence="1" key="1">
    <citation type="submission" date="2020-10" db="EMBL/GenBank/DDBJ databases">
        <authorList>
            <person name="Castelo-Branco R."/>
            <person name="Eusebio N."/>
            <person name="Adriana R."/>
            <person name="Vieira A."/>
            <person name="Brugerolle De Fraissinette N."/>
            <person name="Rezende De Castro R."/>
            <person name="Schneider M.P."/>
            <person name="Vasconcelos V."/>
            <person name="Leao P.N."/>
        </authorList>
    </citation>
    <scope>NUCLEOTIDE SEQUENCE</scope>
    <source>
        <strain evidence="1">LEGE 07157</strain>
    </source>
</reference>
<dbReference type="EMBL" id="JADEWZ010000033">
    <property type="protein sequence ID" value="MBE9117934.1"/>
    <property type="molecule type" value="Genomic_DNA"/>
</dbReference>
<name>A0A8J7J5C6_9CYAN</name>
<keyword evidence="2" id="KW-1185">Reference proteome</keyword>
<gene>
    <name evidence="1" type="ORF">IQ249_18715</name>
</gene>
<dbReference type="AlphaFoldDB" id="A0A8J7J5C6"/>